<evidence type="ECO:0000259" key="1">
    <source>
        <dbReference type="Pfam" id="PF13443"/>
    </source>
</evidence>
<evidence type="ECO:0000313" key="2">
    <source>
        <dbReference type="EMBL" id="GLS20260.1"/>
    </source>
</evidence>
<feature type="domain" description="HTH cro/C1-type" evidence="1">
    <location>
        <begin position="21"/>
        <end position="76"/>
    </location>
</feature>
<reference evidence="3" key="1">
    <citation type="journal article" date="2019" name="Int. J. Syst. Evol. Microbiol.">
        <title>The Global Catalogue of Microorganisms (GCM) 10K type strain sequencing project: providing services to taxonomists for standard genome sequencing and annotation.</title>
        <authorList>
            <consortium name="The Broad Institute Genomics Platform"/>
            <consortium name="The Broad Institute Genome Sequencing Center for Infectious Disease"/>
            <person name="Wu L."/>
            <person name="Ma J."/>
        </authorList>
    </citation>
    <scope>NUCLEOTIDE SEQUENCE [LARGE SCALE GENOMIC DNA]</scope>
    <source>
        <strain evidence="3">NBRC 101365</strain>
    </source>
</reference>
<sequence length="76" mass="8782">MQKEGPRINWLSFVVSVHRKLNDEDLTTRDLAQATDIPSTTLNHLFVGGECTKEAFLALCKWLERDPADFYEIEKE</sequence>
<gene>
    <name evidence="2" type="ORF">GCM10007874_32770</name>
</gene>
<organism evidence="2 3">
    <name type="scientific">Labrys miyagiensis</name>
    <dbReference type="NCBI Taxonomy" id="346912"/>
    <lineage>
        <taxon>Bacteria</taxon>
        <taxon>Pseudomonadati</taxon>
        <taxon>Pseudomonadota</taxon>
        <taxon>Alphaproteobacteria</taxon>
        <taxon>Hyphomicrobiales</taxon>
        <taxon>Xanthobacteraceae</taxon>
        <taxon>Labrys</taxon>
    </lineage>
</organism>
<dbReference type="EMBL" id="BSPC01000028">
    <property type="protein sequence ID" value="GLS20260.1"/>
    <property type="molecule type" value="Genomic_DNA"/>
</dbReference>
<name>A0ABQ6CMY9_9HYPH</name>
<accession>A0ABQ6CMY9</accession>
<dbReference type="Pfam" id="PF13443">
    <property type="entry name" value="HTH_26"/>
    <property type="match status" value="1"/>
</dbReference>
<keyword evidence="3" id="KW-1185">Reference proteome</keyword>
<protein>
    <recommendedName>
        <fullName evidence="1">HTH cro/C1-type domain-containing protein</fullName>
    </recommendedName>
</protein>
<dbReference type="RefSeq" id="WP_284313357.1">
    <property type="nucleotide sequence ID" value="NZ_BSPC01000028.1"/>
</dbReference>
<proteinExistence type="predicted"/>
<evidence type="ECO:0000313" key="3">
    <source>
        <dbReference type="Proteomes" id="UP001156882"/>
    </source>
</evidence>
<dbReference type="InterPro" id="IPR001387">
    <property type="entry name" value="Cro/C1-type_HTH"/>
</dbReference>
<dbReference type="Proteomes" id="UP001156882">
    <property type="component" value="Unassembled WGS sequence"/>
</dbReference>
<comment type="caution">
    <text evidence="2">The sequence shown here is derived from an EMBL/GenBank/DDBJ whole genome shotgun (WGS) entry which is preliminary data.</text>
</comment>